<dbReference type="Gene3D" id="3.40.640.10">
    <property type="entry name" value="Type I PLP-dependent aspartate aminotransferase-like (Major domain)"/>
    <property type="match status" value="2"/>
</dbReference>
<dbReference type="Pfam" id="PF00155">
    <property type="entry name" value="Aminotran_1_2"/>
    <property type="match status" value="1"/>
</dbReference>
<dbReference type="GO" id="GO:0008483">
    <property type="term" value="F:transaminase activity"/>
    <property type="evidence" value="ECO:0007669"/>
    <property type="project" value="UniProtKB-KW"/>
</dbReference>
<dbReference type="InterPro" id="IPR015424">
    <property type="entry name" value="PyrdxlP-dep_Trfase"/>
</dbReference>
<protein>
    <submittedName>
        <fullName evidence="4">Pyridoxal phosphate-dependent aminotransferase family protein</fullName>
    </submittedName>
</protein>
<reference evidence="4 5" key="1">
    <citation type="submission" date="2018-12" db="EMBL/GenBank/DDBJ databases">
        <title>The Draft Genome Sequence of the Soil Bacterium Pedobacter tournemirensis R1.</title>
        <authorList>
            <person name="He J."/>
        </authorList>
    </citation>
    <scope>NUCLEOTIDE SEQUENCE [LARGE SCALE GENOMIC DNA]</scope>
    <source>
        <strain evidence="4 5">R1</strain>
    </source>
</reference>
<proteinExistence type="predicted"/>
<accession>A0A4Q0M492</accession>
<dbReference type="RefSeq" id="WP_128771014.1">
    <property type="nucleotide sequence ID" value="NZ_RXOC01000016.1"/>
</dbReference>
<evidence type="ECO:0000313" key="5">
    <source>
        <dbReference type="Proteomes" id="UP000290848"/>
    </source>
</evidence>
<organism evidence="4 5">
    <name type="scientific">Arcticibacter tournemirensis</name>
    <dbReference type="NCBI Taxonomy" id="699437"/>
    <lineage>
        <taxon>Bacteria</taxon>
        <taxon>Pseudomonadati</taxon>
        <taxon>Bacteroidota</taxon>
        <taxon>Sphingobacteriia</taxon>
        <taxon>Sphingobacteriales</taxon>
        <taxon>Sphingobacteriaceae</taxon>
        <taxon>Arcticibacter</taxon>
    </lineage>
</organism>
<dbReference type="InterPro" id="IPR004839">
    <property type="entry name" value="Aminotransferase_I/II_large"/>
</dbReference>
<dbReference type="InterPro" id="IPR015421">
    <property type="entry name" value="PyrdxlP-dep_Trfase_major"/>
</dbReference>
<dbReference type="InterPro" id="IPR015422">
    <property type="entry name" value="PyrdxlP-dep_Trfase_small"/>
</dbReference>
<dbReference type="GO" id="GO:0030170">
    <property type="term" value="F:pyridoxal phosphate binding"/>
    <property type="evidence" value="ECO:0007669"/>
    <property type="project" value="InterPro"/>
</dbReference>
<evidence type="ECO:0000313" key="4">
    <source>
        <dbReference type="EMBL" id="RXF67643.1"/>
    </source>
</evidence>
<name>A0A4Q0M492_9SPHI</name>
<feature type="domain" description="Aminotransferase class I/classII large" evidence="3">
    <location>
        <begin position="166"/>
        <end position="337"/>
    </location>
</feature>
<sequence>MHYLERTPGRTALSGGKEYLFFSGYNYLGMNADSQFARLLQEGICKYGWLCSSARVSNTRFNIYEECEALLSDITGSEDTVLFPSGFSAGRAAIQVNDGEFFNAPGSHPAILKNKALQTDYNEWCRWFLSKINDDGNYGIAGFAGDSVNPLRAVVNDFSFLEEVQKEVTGIIDDSHGIGLIGDKGSGIHALLPAGALLEYIFTYSLSKAFGILGGAVSCSKEIAGRLRALPDYAAVTATLPAQMYAFVNGQEIYSEQREKLARNITYFSLCIKDIQGIQYHPELPMFILPEDLDEELLAGYGIIISSFAYPDPSGKKIKRLVLNALHTPKDLEYVAECLHLILSKG</sequence>
<gene>
    <name evidence="4" type="ORF">EKH83_18845</name>
</gene>
<dbReference type="SUPFAM" id="SSF53383">
    <property type="entry name" value="PLP-dependent transferases"/>
    <property type="match status" value="1"/>
</dbReference>
<dbReference type="Proteomes" id="UP000290848">
    <property type="component" value="Unassembled WGS sequence"/>
</dbReference>
<dbReference type="EMBL" id="RXOC01000016">
    <property type="protein sequence ID" value="RXF67643.1"/>
    <property type="molecule type" value="Genomic_DNA"/>
</dbReference>
<dbReference type="InterPro" id="IPR050087">
    <property type="entry name" value="AON_synthase_class-II"/>
</dbReference>
<dbReference type="AlphaFoldDB" id="A0A4Q0M492"/>
<keyword evidence="2 4" id="KW-0808">Transferase</keyword>
<comment type="caution">
    <text evidence="4">The sequence shown here is derived from an EMBL/GenBank/DDBJ whole genome shotgun (WGS) entry which is preliminary data.</text>
</comment>
<evidence type="ECO:0000259" key="3">
    <source>
        <dbReference type="Pfam" id="PF00155"/>
    </source>
</evidence>
<dbReference type="PANTHER" id="PTHR13693">
    <property type="entry name" value="CLASS II AMINOTRANSFERASE/8-AMINO-7-OXONONANOATE SYNTHASE"/>
    <property type="match status" value="1"/>
</dbReference>
<keyword evidence="4" id="KW-0032">Aminotransferase</keyword>
<evidence type="ECO:0000256" key="2">
    <source>
        <dbReference type="ARBA" id="ARBA00022679"/>
    </source>
</evidence>
<evidence type="ECO:0000256" key="1">
    <source>
        <dbReference type="ARBA" id="ARBA00001933"/>
    </source>
</evidence>
<dbReference type="Gene3D" id="3.90.1150.10">
    <property type="entry name" value="Aspartate Aminotransferase, domain 1"/>
    <property type="match status" value="2"/>
</dbReference>
<comment type="cofactor">
    <cofactor evidence="1">
        <name>pyridoxal 5'-phosphate</name>
        <dbReference type="ChEBI" id="CHEBI:597326"/>
    </cofactor>
</comment>